<keyword evidence="4" id="KW-1185">Reference proteome</keyword>
<evidence type="ECO:0000313" key="3">
    <source>
        <dbReference type="EMBL" id="KIX93835.1"/>
    </source>
</evidence>
<proteinExistence type="predicted"/>
<name>A0A0D2GW50_9EURO</name>
<sequence length="240" mass="26475">MDSAPKPQGGKLHLLFVRHGETQDNIDRILQGLRDTSLTEKGHREAQVLADKLRGQKIDAVYHSPLLRMVQTIKPILADRPGVQVYADQDLTGQALGELEGRSYDTIDMGNPRSADGGPGVELFDDFVRRLKRAFARIVGVEAKLVKEQDRILLVATHGVGITSIFKTLESSPSCDGFNPKLATRGPDAFEVRWTDSDDVARLVVSQPAQLPIKDGVLDWDSISGQPFLIEVWGKKEKAL</sequence>
<dbReference type="SMART" id="SM00855">
    <property type="entry name" value="PGAM"/>
    <property type="match status" value="1"/>
</dbReference>
<dbReference type="SUPFAM" id="SSF53254">
    <property type="entry name" value="Phosphoglycerate mutase-like"/>
    <property type="match status" value="1"/>
</dbReference>
<dbReference type="GO" id="GO:0045820">
    <property type="term" value="P:negative regulation of glycolytic process"/>
    <property type="evidence" value="ECO:0007669"/>
    <property type="project" value="TreeGrafter"/>
</dbReference>
<dbReference type="GO" id="GO:0005829">
    <property type="term" value="C:cytosol"/>
    <property type="evidence" value="ECO:0007669"/>
    <property type="project" value="TreeGrafter"/>
</dbReference>
<dbReference type="RefSeq" id="XP_016627958.1">
    <property type="nucleotide sequence ID" value="XM_016780952.1"/>
</dbReference>
<dbReference type="InterPro" id="IPR029033">
    <property type="entry name" value="His_PPase_superfam"/>
</dbReference>
<gene>
    <name evidence="3" type="ORF">Z520_10460</name>
</gene>
<dbReference type="AlphaFoldDB" id="A0A0D2GW50"/>
<dbReference type="STRING" id="1442371.A0A0D2GW50"/>
<dbReference type="Proteomes" id="UP000053411">
    <property type="component" value="Unassembled WGS sequence"/>
</dbReference>
<dbReference type="OrthoDB" id="354304at2759"/>
<dbReference type="PANTHER" id="PTHR46517">
    <property type="entry name" value="FRUCTOSE-2,6-BISPHOSPHATASE TIGAR"/>
    <property type="match status" value="1"/>
</dbReference>
<protein>
    <recommendedName>
        <fullName evidence="5">Phosphoglycerate mutase</fullName>
    </recommendedName>
</protein>
<reference evidence="3 4" key="1">
    <citation type="submission" date="2015-01" db="EMBL/GenBank/DDBJ databases">
        <title>The Genome Sequence of Fonsecaea multimorphosa CBS 102226.</title>
        <authorList>
            <consortium name="The Broad Institute Genomics Platform"/>
            <person name="Cuomo C."/>
            <person name="de Hoog S."/>
            <person name="Gorbushina A."/>
            <person name="Stielow B."/>
            <person name="Teixiera M."/>
            <person name="Abouelleil A."/>
            <person name="Chapman S.B."/>
            <person name="Priest M."/>
            <person name="Young S.K."/>
            <person name="Wortman J."/>
            <person name="Nusbaum C."/>
            <person name="Birren B."/>
        </authorList>
    </citation>
    <scope>NUCLEOTIDE SEQUENCE [LARGE SCALE GENOMIC DNA]</scope>
    <source>
        <strain evidence="3 4">CBS 102226</strain>
    </source>
</reference>
<dbReference type="Gene3D" id="3.40.50.1240">
    <property type="entry name" value="Phosphoglycerate mutase-like"/>
    <property type="match status" value="1"/>
</dbReference>
<dbReference type="GO" id="GO:0004331">
    <property type="term" value="F:fructose-2,6-bisphosphate 2-phosphatase activity"/>
    <property type="evidence" value="ECO:0007669"/>
    <property type="project" value="TreeGrafter"/>
</dbReference>
<evidence type="ECO:0008006" key="5">
    <source>
        <dbReference type="Google" id="ProtNLM"/>
    </source>
</evidence>
<evidence type="ECO:0000256" key="1">
    <source>
        <dbReference type="ARBA" id="ARBA00022801"/>
    </source>
</evidence>
<dbReference type="InterPro" id="IPR013078">
    <property type="entry name" value="His_Pase_superF_clade-1"/>
</dbReference>
<dbReference type="PANTHER" id="PTHR46517:SF1">
    <property type="entry name" value="FRUCTOSE-2,6-BISPHOSPHATASE TIGAR"/>
    <property type="match status" value="1"/>
</dbReference>
<dbReference type="Pfam" id="PF00300">
    <property type="entry name" value="His_Phos_1"/>
    <property type="match status" value="1"/>
</dbReference>
<accession>A0A0D2GW50</accession>
<evidence type="ECO:0000313" key="4">
    <source>
        <dbReference type="Proteomes" id="UP000053411"/>
    </source>
</evidence>
<dbReference type="InterPro" id="IPR051695">
    <property type="entry name" value="Phosphoglycerate_Mutase"/>
</dbReference>
<dbReference type="GO" id="GO:0043456">
    <property type="term" value="P:regulation of pentose-phosphate shunt"/>
    <property type="evidence" value="ECO:0007669"/>
    <property type="project" value="TreeGrafter"/>
</dbReference>
<evidence type="ECO:0000256" key="2">
    <source>
        <dbReference type="PIRSR" id="PIRSR613078-2"/>
    </source>
</evidence>
<dbReference type="GeneID" id="27716206"/>
<keyword evidence="1" id="KW-0378">Hydrolase</keyword>
<dbReference type="VEuPathDB" id="FungiDB:Z520_10460"/>
<dbReference type="EMBL" id="KN848091">
    <property type="protein sequence ID" value="KIX93835.1"/>
    <property type="molecule type" value="Genomic_DNA"/>
</dbReference>
<organism evidence="3 4">
    <name type="scientific">Fonsecaea multimorphosa CBS 102226</name>
    <dbReference type="NCBI Taxonomy" id="1442371"/>
    <lineage>
        <taxon>Eukaryota</taxon>
        <taxon>Fungi</taxon>
        <taxon>Dikarya</taxon>
        <taxon>Ascomycota</taxon>
        <taxon>Pezizomycotina</taxon>
        <taxon>Eurotiomycetes</taxon>
        <taxon>Chaetothyriomycetidae</taxon>
        <taxon>Chaetothyriales</taxon>
        <taxon>Herpotrichiellaceae</taxon>
        <taxon>Fonsecaea</taxon>
    </lineage>
</organism>
<dbReference type="CDD" id="cd07067">
    <property type="entry name" value="HP_PGM_like"/>
    <property type="match status" value="1"/>
</dbReference>
<feature type="binding site" evidence="2">
    <location>
        <position position="68"/>
    </location>
    <ligand>
        <name>substrate</name>
    </ligand>
</feature>
<feature type="binding site" evidence="2">
    <location>
        <begin position="18"/>
        <end position="25"/>
    </location>
    <ligand>
        <name>substrate</name>
    </ligand>
</feature>